<protein>
    <submittedName>
        <fullName evidence="1">Unannotated protein</fullName>
    </submittedName>
</protein>
<name>A0A6J6ZAL1_9ZZZZ</name>
<proteinExistence type="predicted"/>
<reference evidence="1" key="1">
    <citation type="submission" date="2020-05" db="EMBL/GenBank/DDBJ databases">
        <authorList>
            <person name="Chiriac C."/>
            <person name="Salcher M."/>
            <person name="Ghai R."/>
            <person name="Kavagutti S V."/>
        </authorList>
    </citation>
    <scope>NUCLEOTIDE SEQUENCE</scope>
</reference>
<dbReference type="Pfam" id="PF05960">
    <property type="entry name" value="DUF885"/>
    <property type="match status" value="1"/>
</dbReference>
<dbReference type="InterPro" id="IPR010281">
    <property type="entry name" value="DUF885"/>
</dbReference>
<evidence type="ECO:0000313" key="1">
    <source>
        <dbReference type="EMBL" id="CAB4817845.1"/>
    </source>
</evidence>
<dbReference type="AlphaFoldDB" id="A0A6J6ZAL1"/>
<organism evidence="1">
    <name type="scientific">freshwater metagenome</name>
    <dbReference type="NCBI Taxonomy" id="449393"/>
    <lineage>
        <taxon>unclassified sequences</taxon>
        <taxon>metagenomes</taxon>
        <taxon>ecological metagenomes</taxon>
    </lineage>
</organism>
<accession>A0A6J6ZAL1</accession>
<gene>
    <name evidence="1" type="ORF">UFOPK3181_00011</name>
</gene>
<sequence length="562" mass="64478">MSLEKEIEDLGRDYWQWRSVQQPRSHDDIPRLERPRNWRPAWSQADVLSYQEAISTFNNRWQGINVGSAVAPRVSKEDWVDYQLIGSAISRVTWELDFLKIWQEQPRFYIDQTIGVVFDLLLPLKITADHVEQTIFVLDGTQQILEDGIINLKGHAVGPYATVAIDLLADIENQISQLVSVLGSFTDPQRAAILKNSGIKASEAFVKYRNWLKANLSSMKPIVAIGPEKYQWFFENVALVPFANDELRLIGQIEWDRAVTLEYLSLNKHRNIPVPPIPKTDTEQVDNEEKSEVQVREFYERENILSQPKSLKHYLNAPLPNYLAPIKWLGVTDDLTGPSRVDEDGYSYVPKPHEQLPYFYAANARDTRAGIVHEGAHYQQLAISWRHKRTLRRSYYDSGVNEGIAFYNEEMLLAAGLFDDAVHSQSVMYNFMKLRAMRVIVDVSLATGEIDIPTATLYLERKVPMDHGTAYEEAVSFSSNPGQALTYQIGKTQIIKLFSDAIEAKRSNSSGFSMREFHDYLWLNGNVPLSLLRYEYLDDASEIMQIQQSKDTHKERGENGRR</sequence>
<dbReference type="PANTHER" id="PTHR33361">
    <property type="entry name" value="GLR0591 PROTEIN"/>
    <property type="match status" value="1"/>
</dbReference>
<dbReference type="PANTHER" id="PTHR33361:SF2">
    <property type="entry name" value="DUF885 DOMAIN-CONTAINING PROTEIN"/>
    <property type="match status" value="1"/>
</dbReference>
<dbReference type="EMBL" id="CAFABG010000001">
    <property type="protein sequence ID" value="CAB4817845.1"/>
    <property type="molecule type" value="Genomic_DNA"/>
</dbReference>